<dbReference type="EMBL" id="BSXS01009359">
    <property type="protein sequence ID" value="GME95341.1"/>
    <property type="molecule type" value="Genomic_DNA"/>
</dbReference>
<protein>
    <submittedName>
        <fullName evidence="1">Unnamed protein product</fullName>
    </submittedName>
</protein>
<sequence length="218" mass="24838">MSESQLQETFPDLTNESTVLYTKMIQTAGPLKQAFDEEDLTKLNIPHLTTTQTIMPHVQLLLNHGLVKVLEAYSEKAGKKTISFQPIALDEALKLSKMTPDEAMVYSHISASGREGIWTKTIKAKTNLHQHVVSRCLKNLENQSFIKVIKSVKFPQRKIYMLYHLTPSIEVTGGPWFTDSELDTDFISTLLIVVWRFVAQKSYPSLKYRPEQVSLKLN</sequence>
<evidence type="ECO:0000313" key="1">
    <source>
        <dbReference type="EMBL" id="GME95341.1"/>
    </source>
</evidence>
<proteinExistence type="predicted"/>
<comment type="caution">
    <text evidence="1">The sequence shown here is derived from an EMBL/GenBank/DDBJ whole genome shotgun (WGS) entry which is preliminary data.</text>
</comment>
<keyword evidence="2" id="KW-1185">Reference proteome</keyword>
<accession>A0ACB5TWM5</accession>
<reference evidence="1" key="1">
    <citation type="submission" date="2023-04" db="EMBL/GenBank/DDBJ databases">
        <title>Ambrosiozyma monospora NBRC 10751.</title>
        <authorList>
            <person name="Ichikawa N."/>
            <person name="Sato H."/>
            <person name="Tonouchi N."/>
        </authorList>
    </citation>
    <scope>NUCLEOTIDE SEQUENCE</scope>
    <source>
        <strain evidence="1">NBRC 10751</strain>
    </source>
</reference>
<evidence type="ECO:0000313" key="2">
    <source>
        <dbReference type="Proteomes" id="UP001165064"/>
    </source>
</evidence>
<organism evidence="1 2">
    <name type="scientific">Ambrosiozyma monospora</name>
    <name type="common">Yeast</name>
    <name type="synonym">Endomycopsis monosporus</name>
    <dbReference type="NCBI Taxonomy" id="43982"/>
    <lineage>
        <taxon>Eukaryota</taxon>
        <taxon>Fungi</taxon>
        <taxon>Dikarya</taxon>
        <taxon>Ascomycota</taxon>
        <taxon>Saccharomycotina</taxon>
        <taxon>Pichiomycetes</taxon>
        <taxon>Pichiales</taxon>
        <taxon>Pichiaceae</taxon>
        <taxon>Ambrosiozyma</taxon>
    </lineage>
</organism>
<name>A0ACB5TWM5_AMBMO</name>
<dbReference type="Proteomes" id="UP001165064">
    <property type="component" value="Unassembled WGS sequence"/>
</dbReference>
<gene>
    <name evidence="1" type="ORF">Amon02_000976300</name>
</gene>